<keyword evidence="1" id="KW-0808">Transferase</keyword>
<evidence type="ECO:0000313" key="4">
    <source>
        <dbReference type="EMBL" id="KHL01311.1"/>
    </source>
</evidence>
<dbReference type="SUPFAM" id="SSF54680">
    <property type="entry name" value="Pyrimidine nucleoside phosphorylase C-terminal domain"/>
    <property type="match status" value="1"/>
</dbReference>
<feature type="compositionally biased region" description="Basic residues" evidence="2">
    <location>
        <begin position="11"/>
        <end position="21"/>
    </location>
</feature>
<evidence type="ECO:0000256" key="1">
    <source>
        <dbReference type="ARBA" id="ARBA00022679"/>
    </source>
</evidence>
<dbReference type="InterPro" id="IPR018723">
    <property type="entry name" value="DUF2254_membrane"/>
</dbReference>
<keyword evidence="3" id="KW-0812">Transmembrane</keyword>
<keyword evidence="3" id="KW-1133">Transmembrane helix</keyword>
<evidence type="ECO:0000313" key="5">
    <source>
        <dbReference type="Proteomes" id="UP000030982"/>
    </source>
</evidence>
<organism evidence="4 5">
    <name type="scientific">Sinomonas humi</name>
    <dbReference type="NCBI Taxonomy" id="1338436"/>
    <lineage>
        <taxon>Bacteria</taxon>
        <taxon>Bacillati</taxon>
        <taxon>Actinomycetota</taxon>
        <taxon>Actinomycetes</taxon>
        <taxon>Micrococcales</taxon>
        <taxon>Micrococcaceae</taxon>
        <taxon>Sinomonas</taxon>
    </lineage>
</organism>
<proteinExistence type="predicted"/>
<comment type="caution">
    <text evidence="4">The sequence shown here is derived from an EMBL/GenBank/DDBJ whole genome shotgun (WGS) entry which is preliminary data.</text>
</comment>
<keyword evidence="5" id="KW-1185">Reference proteome</keyword>
<feature type="transmembrane region" description="Helical" evidence="3">
    <location>
        <begin position="102"/>
        <end position="121"/>
    </location>
</feature>
<dbReference type="OrthoDB" id="4661324at2"/>
<evidence type="ECO:0000256" key="3">
    <source>
        <dbReference type="SAM" id="Phobius"/>
    </source>
</evidence>
<feature type="transmembrane region" description="Helical" evidence="3">
    <location>
        <begin position="170"/>
        <end position="192"/>
    </location>
</feature>
<evidence type="ECO:0000256" key="2">
    <source>
        <dbReference type="SAM" id="MobiDB-lite"/>
    </source>
</evidence>
<dbReference type="AlphaFoldDB" id="A0A0B2AHA9"/>
<feature type="transmembrane region" description="Helical" evidence="3">
    <location>
        <begin position="48"/>
        <end position="69"/>
    </location>
</feature>
<accession>A0A0B2AHA9</accession>
<evidence type="ECO:0008006" key="6">
    <source>
        <dbReference type="Google" id="ProtNLM"/>
    </source>
</evidence>
<gene>
    <name evidence="4" type="ORF">LK10_16905</name>
</gene>
<dbReference type="GO" id="GO:0016763">
    <property type="term" value="F:pentosyltransferase activity"/>
    <property type="evidence" value="ECO:0007669"/>
    <property type="project" value="InterPro"/>
</dbReference>
<name>A0A0B2AHA9_9MICC</name>
<dbReference type="Proteomes" id="UP000030982">
    <property type="component" value="Unassembled WGS sequence"/>
</dbReference>
<reference evidence="4 5" key="1">
    <citation type="submission" date="2014-09" db="EMBL/GenBank/DDBJ databases">
        <title>Genome sequence of Sinomonas sp. MUSC 117.</title>
        <authorList>
            <person name="Lee L.-H."/>
        </authorList>
    </citation>
    <scope>NUCLEOTIDE SEQUENCE [LARGE SCALE GENOMIC DNA]</scope>
    <source>
        <strain evidence="4 5">MUSC 117</strain>
    </source>
</reference>
<dbReference type="Pfam" id="PF10011">
    <property type="entry name" value="DUF2254"/>
    <property type="match status" value="1"/>
</dbReference>
<dbReference type="EMBL" id="JTDL01000143">
    <property type="protein sequence ID" value="KHL01311.1"/>
    <property type="molecule type" value="Genomic_DNA"/>
</dbReference>
<feature type="region of interest" description="Disordered" evidence="2">
    <location>
        <begin position="1"/>
        <end position="28"/>
    </location>
</feature>
<sequence length="505" mass="55615">MEQPPKLPTRLSRRATSRRRNASNSRSRLADVHRGELGEGIRLAFTEFLTLPLEIILGFLILEVAVFLLDHSSPPSLAPLRSFLEQNLFRDAQTTVNVLQTLAQTVITVVSITIPLLLVALQQAAAGLSSQVLDQFLRRRVNQVYAGFFIGLGVFCLLAASTSGPDRNPVYAAAVAVVFSIVAFVLFVMLFYTTMHQTRTPIILESIHDLSADARIRQQRWMKATAPAPRFEDAPVIAPVRAETTGFVMHIDLEALNQVLRSCGERDEIVFRICIGSYVAYHDTIAEVHAETDEAAERLGQALELAVSRERLRNVDHIDAGYGVEELYDSGWTAASSAKHTPLAAINAIVNLRDLLARWGETRIEQSPTSRLVYTDNVPAILTDALESILRAASEARHPRLCAEVLKALSATFERLTDPLQQELEAIILRALPLLTGLPLAADTEVALEEVEEVLSRAGRTASAALVSKAREERFADERLLHAASERVAERTATPDEIAGARRLT</sequence>
<dbReference type="RefSeq" id="WP_043126202.1">
    <property type="nucleotide sequence ID" value="NZ_JTDL01000143.1"/>
</dbReference>
<protein>
    <recommendedName>
        <fullName evidence="6">DUF2254 domain-containing protein</fullName>
    </recommendedName>
</protein>
<dbReference type="InterPro" id="IPR036566">
    <property type="entry name" value="PYNP-like_C_sf"/>
</dbReference>
<keyword evidence="3" id="KW-0472">Membrane</keyword>
<feature type="transmembrane region" description="Helical" evidence="3">
    <location>
        <begin position="142"/>
        <end position="164"/>
    </location>
</feature>
<dbReference type="GO" id="GO:0006213">
    <property type="term" value="P:pyrimidine nucleoside metabolic process"/>
    <property type="evidence" value="ECO:0007669"/>
    <property type="project" value="InterPro"/>
</dbReference>